<dbReference type="Gene3D" id="3.20.20.80">
    <property type="entry name" value="Glycosidases"/>
    <property type="match status" value="1"/>
</dbReference>
<feature type="chain" id="PRO_5011222841" description="Glycosyl hydrolase-like 10 domain-containing protein" evidence="2">
    <location>
        <begin position="31"/>
        <end position="521"/>
    </location>
</feature>
<dbReference type="InterPro" id="IPR013783">
    <property type="entry name" value="Ig-like_fold"/>
</dbReference>
<dbReference type="InterPro" id="IPR003790">
    <property type="entry name" value="GHL10"/>
</dbReference>
<protein>
    <recommendedName>
        <fullName evidence="3">Glycosyl hydrolase-like 10 domain-containing protein</fullName>
    </recommendedName>
</protein>
<dbReference type="RefSeq" id="WP_066421340.1">
    <property type="nucleotide sequence ID" value="NZ_CP018866.1"/>
</dbReference>
<dbReference type="EMBL" id="CP018866">
    <property type="protein sequence ID" value="AST90799.1"/>
    <property type="molecule type" value="Genomic_DNA"/>
</dbReference>
<proteinExistence type="predicted"/>
<gene>
    <name evidence="4" type="ORF">BC6307_05620</name>
</gene>
<evidence type="ECO:0000313" key="4">
    <source>
        <dbReference type="EMBL" id="AST90799.1"/>
    </source>
</evidence>
<dbReference type="Proteomes" id="UP000215224">
    <property type="component" value="Chromosome"/>
</dbReference>
<accession>A0A223KMW9</accession>
<sequence length="521" mass="59936">MKMKKGLKYIWITILLFSLIVPMFNSQAKAAEQMNPKHEMRAAWIATVQNIDIRSGMNETAYTAWVVETLDFLKGKNFNAIIYQVKPTSDTFYPSNIDPWSKYITGKSQDTDPGYDPLAIMIEEAHNRGIEVHAWVNPYRITMPGETLESLADKNVAKKNPEWVVYHGRQYYLNPGIPEVRDYLISVVEELVENYDIEAVHMDDYFYPYRIAGQEFPDQEQYELYGEGFDHIDDWRRDNVNRLVADLNNAIKNKKEWVQFGISPFGVWRNIANDPTGSRTTAGQTNYDDLYADTRQWIKDGSIDYITPQIYWSRGFAAADYTILLDWWSNEVNTYAYNTPVNLYIGTADYKVADNFDQNWYNPYELAGQILDNRANGTALGQMHFSLRQIIKNNIGYANILENEIYTTKAITPATPWNNDSLPQKPNTVHAHKEDGQITLTIDDKKHSDARRYVIYRFEGNKEGDYNNPANIVDVIYTKDGVTTFTDTTIEDGKSYTYGVTSLSNTGVESKHARAVRVLNQ</sequence>
<dbReference type="PANTHER" id="PTHR43405">
    <property type="entry name" value="GLYCOSYL HYDROLASE DIGH"/>
    <property type="match status" value="1"/>
</dbReference>
<dbReference type="SUPFAM" id="SSF51445">
    <property type="entry name" value="(Trans)glycosidases"/>
    <property type="match status" value="1"/>
</dbReference>
<dbReference type="Pfam" id="PF02638">
    <property type="entry name" value="GHL10"/>
    <property type="match status" value="1"/>
</dbReference>
<name>A0A223KMW9_9BACI</name>
<keyword evidence="5" id="KW-1185">Reference proteome</keyword>
<dbReference type="InterPro" id="IPR052177">
    <property type="entry name" value="Divisome_Glycosyl_Hydrolase"/>
</dbReference>
<feature type="signal peptide" evidence="2">
    <location>
        <begin position="1"/>
        <end position="30"/>
    </location>
</feature>
<evidence type="ECO:0000256" key="1">
    <source>
        <dbReference type="ARBA" id="ARBA00022729"/>
    </source>
</evidence>
<organism evidence="4 5">
    <name type="scientific">Sutcliffiella cohnii</name>
    <dbReference type="NCBI Taxonomy" id="33932"/>
    <lineage>
        <taxon>Bacteria</taxon>
        <taxon>Bacillati</taxon>
        <taxon>Bacillota</taxon>
        <taxon>Bacilli</taxon>
        <taxon>Bacillales</taxon>
        <taxon>Bacillaceae</taxon>
        <taxon>Sutcliffiella</taxon>
    </lineage>
</organism>
<reference evidence="4 5" key="1">
    <citation type="submission" date="2016-12" db="EMBL/GenBank/DDBJ databases">
        <title>The whole genome sequencing and assembly of Bacillus cohnii DSM 6307T strain.</title>
        <authorList>
            <person name="Lee Y.-J."/>
            <person name="Yi H."/>
            <person name="Bahn Y.-S."/>
            <person name="Kim J.F."/>
            <person name="Lee D.-W."/>
        </authorList>
    </citation>
    <scope>NUCLEOTIDE SEQUENCE [LARGE SCALE GENOMIC DNA]</scope>
    <source>
        <strain evidence="4 5">DSM 6307</strain>
    </source>
</reference>
<evidence type="ECO:0000313" key="5">
    <source>
        <dbReference type="Proteomes" id="UP000215224"/>
    </source>
</evidence>
<keyword evidence="1 2" id="KW-0732">Signal</keyword>
<dbReference type="AlphaFoldDB" id="A0A223KMW9"/>
<dbReference type="KEGG" id="bcoh:BC6307_05620"/>
<dbReference type="InterPro" id="IPR017853">
    <property type="entry name" value="GH"/>
</dbReference>
<evidence type="ECO:0000259" key="3">
    <source>
        <dbReference type="Pfam" id="PF02638"/>
    </source>
</evidence>
<evidence type="ECO:0000256" key="2">
    <source>
        <dbReference type="SAM" id="SignalP"/>
    </source>
</evidence>
<dbReference type="PANTHER" id="PTHR43405:SF1">
    <property type="entry name" value="GLYCOSYL HYDROLASE DIGH"/>
    <property type="match status" value="1"/>
</dbReference>
<feature type="domain" description="Glycosyl hydrolase-like 10" evidence="3">
    <location>
        <begin position="39"/>
        <end position="361"/>
    </location>
</feature>
<dbReference type="Gene3D" id="2.60.40.10">
    <property type="entry name" value="Immunoglobulins"/>
    <property type="match status" value="1"/>
</dbReference>